<evidence type="ECO:0000256" key="6">
    <source>
        <dbReference type="ARBA" id="ARBA00023163"/>
    </source>
</evidence>
<dbReference type="EMBL" id="CP053452">
    <property type="protein sequence ID" value="QJW94118.1"/>
    <property type="molecule type" value="Genomic_DNA"/>
</dbReference>
<dbReference type="SUPFAM" id="SSF46785">
    <property type="entry name" value="Winged helix' DNA-binding domain"/>
    <property type="match status" value="1"/>
</dbReference>
<keyword evidence="3 7" id="KW-0805">Transcription regulation</keyword>
<accession>A0A6M5YJG5</accession>
<evidence type="ECO:0000256" key="5">
    <source>
        <dbReference type="ARBA" id="ARBA00023125"/>
    </source>
</evidence>
<dbReference type="NCBIfam" id="NF003994">
    <property type="entry name" value="PRK05472.2-3"/>
    <property type="match status" value="1"/>
</dbReference>
<comment type="function">
    <text evidence="7">Modulates transcription in response to changes in cellular NADH/NAD(+) redox state.</text>
</comment>
<keyword evidence="5 7" id="KW-0238">DNA-binding</keyword>
<dbReference type="GO" id="GO:0045892">
    <property type="term" value="P:negative regulation of DNA-templated transcription"/>
    <property type="evidence" value="ECO:0007669"/>
    <property type="project" value="InterPro"/>
</dbReference>
<dbReference type="Gene3D" id="3.40.50.720">
    <property type="entry name" value="NAD(P)-binding Rossmann-like Domain"/>
    <property type="match status" value="1"/>
</dbReference>
<comment type="similarity">
    <text evidence="7">Belongs to the transcriptional regulatory Rex family.</text>
</comment>
<name>A0A6M5YJG5_9BACT</name>
<feature type="binding site" evidence="7">
    <location>
        <begin position="120"/>
        <end position="125"/>
    </location>
    <ligand>
        <name>NAD(+)</name>
        <dbReference type="ChEBI" id="CHEBI:57540"/>
    </ligand>
</feature>
<proteinExistence type="inferred from homology"/>
<dbReference type="NCBIfam" id="NF003995">
    <property type="entry name" value="PRK05472.2-4"/>
    <property type="match status" value="1"/>
</dbReference>
<dbReference type="Pfam" id="PF02629">
    <property type="entry name" value="CoA_binding"/>
    <property type="match status" value="1"/>
</dbReference>
<dbReference type="NCBIfam" id="NF003996">
    <property type="entry name" value="PRK05472.2-5"/>
    <property type="match status" value="1"/>
</dbReference>
<keyword evidence="10" id="KW-1185">Reference proteome</keyword>
<dbReference type="Gene3D" id="1.10.10.10">
    <property type="entry name" value="Winged helix-like DNA-binding domain superfamily/Winged helix DNA-binding domain"/>
    <property type="match status" value="1"/>
</dbReference>
<dbReference type="AlphaFoldDB" id="A0A6M5YJG5"/>
<dbReference type="NCBIfam" id="NF003993">
    <property type="entry name" value="PRK05472.2-2"/>
    <property type="match status" value="1"/>
</dbReference>
<protein>
    <recommendedName>
        <fullName evidence="7">Redox-sensing transcriptional repressor Rex</fullName>
    </recommendedName>
</protein>
<dbReference type="InterPro" id="IPR022876">
    <property type="entry name" value="Tscrpt_rep_Rex"/>
</dbReference>
<comment type="subunit">
    <text evidence="7">Homodimer.</text>
</comment>
<dbReference type="Proteomes" id="UP000503447">
    <property type="component" value="Chromosome"/>
</dbReference>
<keyword evidence="6 7" id="KW-0804">Transcription</keyword>
<dbReference type="InterPro" id="IPR036390">
    <property type="entry name" value="WH_DNA-bd_sf"/>
</dbReference>
<reference evidence="10" key="1">
    <citation type="submission" date="2020-05" db="EMBL/GenBank/DDBJ databases">
        <title>Frigoriglobus tundricola gen. nov., sp. nov., a psychrotolerant cellulolytic planctomycete of the family Gemmataceae with two divergent copies of 16S rRNA gene.</title>
        <authorList>
            <person name="Kulichevskaya I.S."/>
            <person name="Ivanova A.A."/>
            <person name="Naumoff D.G."/>
            <person name="Beletsky A.V."/>
            <person name="Rijpstra W.I.C."/>
            <person name="Sinninghe Damste J.S."/>
            <person name="Mardanov A.V."/>
            <person name="Ravin N.V."/>
            <person name="Dedysh S.N."/>
        </authorList>
    </citation>
    <scope>NUCLEOTIDE SEQUENCE [LARGE SCALE GENOMIC DNA]</scope>
    <source>
        <strain evidence="10">PL17</strain>
    </source>
</reference>
<dbReference type="SMART" id="SM00881">
    <property type="entry name" value="CoA_binding"/>
    <property type="match status" value="1"/>
</dbReference>
<dbReference type="HAMAP" id="MF_01131">
    <property type="entry name" value="Rex"/>
    <property type="match status" value="1"/>
</dbReference>
<organism evidence="9 10">
    <name type="scientific">Frigoriglobus tundricola</name>
    <dbReference type="NCBI Taxonomy" id="2774151"/>
    <lineage>
        <taxon>Bacteria</taxon>
        <taxon>Pseudomonadati</taxon>
        <taxon>Planctomycetota</taxon>
        <taxon>Planctomycetia</taxon>
        <taxon>Gemmatales</taxon>
        <taxon>Gemmataceae</taxon>
        <taxon>Frigoriglobus</taxon>
    </lineage>
</organism>
<gene>
    <name evidence="7" type="primary">rex</name>
    <name evidence="9" type="ORF">FTUN_1637</name>
</gene>
<dbReference type="InterPro" id="IPR003781">
    <property type="entry name" value="CoA-bd"/>
</dbReference>
<dbReference type="GO" id="GO:0003677">
    <property type="term" value="F:DNA binding"/>
    <property type="evidence" value="ECO:0007669"/>
    <property type="project" value="UniProtKB-UniRule"/>
</dbReference>
<feature type="domain" description="CoA-binding" evidence="8">
    <location>
        <begin position="109"/>
        <end position="210"/>
    </location>
</feature>
<dbReference type="InterPro" id="IPR036388">
    <property type="entry name" value="WH-like_DNA-bd_sf"/>
</dbReference>
<evidence type="ECO:0000256" key="1">
    <source>
        <dbReference type="ARBA" id="ARBA00022490"/>
    </source>
</evidence>
<dbReference type="InterPro" id="IPR058236">
    <property type="entry name" value="Rex_actinobacterial-type"/>
</dbReference>
<keyword evidence="4 7" id="KW-0520">NAD</keyword>
<dbReference type="GO" id="GO:0005737">
    <property type="term" value="C:cytoplasm"/>
    <property type="evidence" value="ECO:0007669"/>
    <property type="project" value="UniProtKB-SubCell"/>
</dbReference>
<evidence type="ECO:0000256" key="4">
    <source>
        <dbReference type="ARBA" id="ARBA00023027"/>
    </source>
</evidence>
<evidence type="ECO:0000259" key="8">
    <source>
        <dbReference type="SMART" id="SM00881"/>
    </source>
</evidence>
<dbReference type="PANTHER" id="PTHR35786">
    <property type="entry name" value="REDOX-SENSING TRANSCRIPTIONAL REPRESSOR REX"/>
    <property type="match status" value="1"/>
</dbReference>
<evidence type="ECO:0000313" key="10">
    <source>
        <dbReference type="Proteomes" id="UP000503447"/>
    </source>
</evidence>
<dbReference type="GO" id="GO:0003700">
    <property type="term" value="F:DNA-binding transcription factor activity"/>
    <property type="evidence" value="ECO:0007669"/>
    <property type="project" value="UniProtKB-UniRule"/>
</dbReference>
<dbReference type="InterPro" id="IPR009718">
    <property type="entry name" value="Rex_DNA-bd_C_dom"/>
</dbReference>
<dbReference type="Pfam" id="PF06971">
    <property type="entry name" value="Put_DNA-bind_N"/>
    <property type="match status" value="1"/>
</dbReference>
<evidence type="ECO:0000256" key="3">
    <source>
        <dbReference type="ARBA" id="ARBA00023015"/>
    </source>
</evidence>
<evidence type="ECO:0000256" key="7">
    <source>
        <dbReference type="HAMAP-Rule" id="MF_01131"/>
    </source>
</evidence>
<dbReference type="KEGG" id="ftj:FTUN_1637"/>
<evidence type="ECO:0000313" key="9">
    <source>
        <dbReference type="EMBL" id="QJW94118.1"/>
    </source>
</evidence>
<sequence>MQGKMIGAETRSRPTACRSHTEVANLDDQPTERGQRLSRAAAQRLSLYLRCVAGWPADEEKVSSGRIAEAVGVSDAQVRRDLAALGHLGQRGVGYDARELATAIRTALGINRPWRAVLIGVGNLGRALLRYQGFRAQGFEIVGLFDSDPGKVGQSVEGLTVESVVGLAERVAALGAELGVLTVPGETAHAVAEALVTAGIRGILNFAPVVLKLPRRVRLVTVDLAIQLEQLAFQVQHGDSATRPADDD</sequence>
<dbReference type="GO" id="GO:0051775">
    <property type="term" value="P:response to redox state"/>
    <property type="evidence" value="ECO:0007669"/>
    <property type="project" value="InterPro"/>
</dbReference>
<dbReference type="PANTHER" id="PTHR35786:SF1">
    <property type="entry name" value="REDOX-SENSING TRANSCRIPTIONAL REPRESSOR REX 1"/>
    <property type="match status" value="1"/>
</dbReference>
<evidence type="ECO:0000256" key="2">
    <source>
        <dbReference type="ARBA" id="ARBA00022491"/>
    </source>
</evidence>
<comment type="subcellular location">
    <subcellularLocation>
        <location evidence="7">Cytoplasm</location>
    </subcellularLocation>
</comment>
<keyword evidence="1 7" id="KW-0963">Cytoplasm</keyword>
<dbReference type="InterPro" id="IPR036291">
    <property type="entry name" value="NAD(P)-bd_dom_sf"/>
</dbReference>
<dbReference type="SUPFAM" id="SSF51735">
    <property type="entry name" value="NAD(P)-binding Rossmann-fold domains"/>
    <property type="match status" value="1"/>
</dbReference>
<comment type="caution">
    <text evidence="7">Lacks conserved residue(s) required for the propagation of feature annotation.</text>
</comment>
<keyword evidence="2 7" id="KW-0678">Repressor</keyword>